<accession>A0AAX3X1C3</accession>
<name>A0AAX3X1C3_9BACI</name>
<proteinExistence type="predicted"/>
<sequence>MTEKKPYQNNREQKRDYREDYREHYNEKIEKGSNYEALREHDNSSLVSLLSQIESEKDKKK</sequence>
<evidence type="ECO:0000256" key="1">
    <source>
        <dbReference type="SAM" id="MobiDB-lite"/>
    </source>
</evidence>
<evidence type="ECO:0008006" key="4">
    <source>
        <dbReference type="Google" id="ProtNLM"/>
    </source>
</evidence>
<dbReference type="EMBL" id="CP126101">
    <property type="protein sequence ID" value="WHY53976.1"/>
    <property type="molecule type" value="Genomic_DNA"/>
</dbReference>
<dbReference type="Proteomes" id="UP001178322">
    <property type="component" value="Chromosome"/>
</dbReference>
<protein>
    <recommendedName>
        <fullName evidence="4">YfhD family protein</fullName>
    </recommendedName>
</protein>
<evidence type="ECO:0000313" key="3">
    <source>
        <dbReference type="Proteomes" id="UP001178322"/>
    </source>
</evidence>
<feature type="region of interest" description="Disordered" evidence="1">
    <location>
        <begin position="1"/>
        <end position="21"/>
    </location>
</feature>
<dbReference type="AlphaFoldDB" id="A0AAX3X1C3"/>
<reference evidence="2" key="1">
    <citation type="submission" date="2023-05" db="EMBL/GenBank/DDBJ databases">
        <title>Comparative genomics of Bacillaceae isolates and their secondary metabolite potential.</title>
        <authorList>
            <person name="Song L."/>
            <person name="Nielsen L.J."/>
            <person name="Mohite O."/>
            <person name="Xu X."/>
            <person name="Weber T."/>
            <person name="Kovacs A.T."/>
        </authorList>
    </citation>
    <scope>NUCLEOTIDE SEQUENCE</scope>
    <source>
        <strain evidence="2">LY1</strain>
    </source>
</reference>
<evidence type="ECO:0000313" key="2">
    <source>
        <dbReference type="EMBL" id="WHY53976.1"/>
    </source>
</evidence>
<organism evidence="2 3">
    <name type="scientific">Lysinibacillus pakistanensis</name>
    <dbReference type="NCBI Taxonomy" id="759811"/>
    <lineage>
        <taxon>Bacteria</taxon>
        <taxon>Bacillati</taxon>
        <taxon>Bacillota</taxon>
        <taxon>Bacilli</taxon>
        <taxon>Bacillales</taxon>
        <taxon>Bacillaceae</taxon>
        <taxon>Lysinibacillus</taxon>
    </lineage>
</organism>
<gene>
    <name evidence="2" type="ORF">QNH24_12280</name>
</gene>
<dbReference type="RefSeq" id="WP_283872536.1">
    <property type="nucleotide sequence ID" value="NZ_CP126101.1"/>
</dbReference>